<evidence type="ECO:0000313" key="4">
    <source>
        <dbReference type="Proteomes" id="UP000435112"/>
    </source>
</evidence>
<keyword evidence="3" id="KW-1185">Reference proteome</keyword>
<name>A0A6A3GPJ8_9STRA</name>
<evidence type="ECO:0000313" key="2">
    <source>
        <dbReference type="EMBL" id="KAE9266822.1"/>
    </source>
</evidence>
<dbReference type="Proteomes" id="UP000434957">
    <property type="component" value="Unassembled WGS sequence"/>
</dbReference>
<accession>A0A6A3GPJ8</accession>
<proteinExistence type="predicted"/>
<evidence type="ECO:0000313" key="3">
    <source>
        <dbReference type="Proteomes" id="UP000434957"/>
    </source>
</evidence>
<dbReference type="EMBL" id="QXFU01006923">
    <property type="protein sequence ID" value="KAE8959699.1"/>
    <property type="molecule type" value="Genomic_DNA"/>
</dbReference>
<reference evidence="1 4" key="1">
    <citation type="submission" date="2018-09" db="EMBL/GenBank/DDBJ databases">
        <title>Genomic investigation of the strawberry pathogen Phytophthora fragariae indicates pathogenicity is determined by transcriptional variation in three key races.</title>
        <authorList>
            <person name="Adams T.M."/>
            <person name="Armitage A.D."/>
            <person name="Sobczyk M.K."/>
            <person name="Bates H.J."/>
            <person name="Dunwell J.M."/>
            <person name="Nellist C.F."/>
            <person name="Harrison R.J."/>
        </authorList>
    </citation>
    <scope>NUCLEOTIDE SEQUENCE [LARGE SCALE GENOMIC DNA]</scope>
    <source>
        <strain evidence="1 4">SCRP324</strain>
        <strain evidence="2 3">SCRP333</strain>
    </source>
</reference>
<organism evidence="1 4">
    <name type="scientific">Phytophthora rubi</name>
    <dbReference type="NCBI Taxonomy" id="129364"/>
    <lineage>
        <taxon>Eukaryota</taxon>
        <taxon>Sar</taxon>
        <taxon>Stramenopiles</taxon>
        <taxon>Oomycota</taxon>
        <taxon>Peronosporomycetes</taxon>
        <taxon>Peronosporales</taxon>
        <taxon>Peronosporaceae</taxon>
        <taxon>Phytophthora</taxon>
    </lineage>
</organism>
<gene>
    <name evidence="1" type="ORF">PR002_g30454</name>
    <name evidence="2" type="ORF">PR003_g31984</name>
</gene>
<protein>
    <submittedName>
        <fullName evidence="1">Uncharacterized protein</fullName>
    </submittedName>
</protein>
<evidence type="ECO:0000313" key="1">
    <source>
        <dbReference type="EMBL" id="KAE8959699.1"/>
    </source>
</evidence>
<sequence length="74" mass="8321">MGEDKPAPLLAVKLLFRCKGRFVDLPHVLEAVSLFRGGAASARGLQARLLAAARPPLGQQRSVREEYHRKRRRM</sequence>
<dbReference type="Proteomes" id="UP000435112">
    <property type="component" value="Unassembled WGS sequence"/>
</dbReference>
<dbReference type="AlphaFoldDB" id="A0A6A3GPJ8"/>
<comment type="caution">
    <text evidence="1">The sequence shown here is derived from an EMBL/GenBank/DDBJ whole genome shotgun (WGS) entry which is preliminary data.</text>
</comment>
<dbReference type="EMBL" id="QXFT01007225">
    <property type="protein sequence ID" value="KAE9266822.1"/>
    <property type="molecule type" value="Genomic_DNA"/>
</dbReference>